<dbReference type="InterPro" id="IPR058163">
    <property type="entry name" value="LysR-type_TF_proteobact-type"/>
</dbReference>
<organism evidence="7 8">
    <name type="scientific">Thiobacillus sedimenti</name>
    <dbReference type="NCBI Taxonomy" id="3110231"/>
    <lineage>
        <taxon>Bacteria</taxon>
        <taxon>Pseudomonadati</taxon>
        <taxon>Pseudomonadota</taxon>
        <taxon>Betaproteobacteria</taxon>
        <taxon>Nitrosomonadales</taxon>
        <taxon>Thiobacillaceae</taxon>
        <taxon>Thiobacillus</taxon>
    </lineage>
</organism>
<evidence type="ECO:0000256" key="1">
    <source>
        <dbReference type="ARBA" id="ARBA00009437"/>
    </source>
</evidence>
<dbReference type="InterPro" id="IPR036390">
    <property type="entry name" value="WH_DNA-bd_sf"/>
</dbReference>
<dbReference type="Gene3D" id="1.10.10.10">
    <property type="entry name" value="Winged helix-like DNA-binding domain superfamily/Winged helix DNA-binding domain"/>
    <property type="match status" value="1"/>
</dbReference>
<dbReference type="PANTHER" id="PTHR30537:SF74">
    <property type="entry name" value="HTH-TYPE TRANSCRIPTIONAL REGULATOR TRPI"/>
    <property type="match status" value="1"/>
</dbReference>
<dbReference type="InterPro" id="IPR000847">
    <property type="entry name" value="LysR_HTH_N"/>
</dbReference>
<dbReference type="InterPro" id="IPR036388">
    <property type="entry name" value="WH-like_DNA-bd_sf"/>
</dbReference>
<evidence type="ECO:0000259" key="6">
    <source>
        <dbReference type="PROSITE" id="PS50931"/>
    </source>
</evidence>
<dbReference type="EMBL" id="CP141769">
    <property type="protein sequence ID" value="WRS38189.1"/>
    <property type="molecule type" value="Genomic_DNA"/>
</dbReference>
<dbReference type="PROSITE" id="PS50931">
    <property type="entry name" value="HTH_LYSR"/>
    <property type="match status" value="1"/>
</dbReference>
<feature type="region of interest" description="Disordered" evidence="5">
    <location>
        <begin position="297"/>
        <end position="328"/>
    </location>
</feature>
<gene>
    <name evidence="7" type="ORF">VA613_09205</name>
</gene>
<dbReference type="Pfam" id="PF00126">
    <property type="entry name" value="HTH_1"/>
    <property type="match status" value="1"/>
</dbReference>
<comment type="similarity">
    <text evidence="1">Belongs to the LysR transcriptional regulatory family.</text>
</comment>
<keyword evidence="4" id="KW-0804">Transcription</keyword>
<keyword evidence="3" id="KW-0238">DNA-binding</keyword>
<dbReference type="PRINTS" id="PR00039">
    <property type="entry name" value="HTHLYSR"/>
</dbReference>
<dbReference type="Pfam" id="PF03466">
    <property type="entry name" value="LysR_substrate"/>
    <property type="match status" value="1"/>
</dbReference>
<dbReference type="SUPFAM" id="SSF53850">
    <property type="entry name" value="Periplasmic binding protein-like II"/>
    <property type="match status" value="1"/>
</dbReference>
<evidence type="ECO:0000256" key="3">
    <source>
        <dbReference type="ARBA" id="ARBA00023125"/>
    </source>
</evidence>
<dbReference type="InterPro" id="IPR005119">
    <property type="entry name" value="LysR_subst-bd"/>
</dbReference>
<evidence type="ECO:0000256" key="5">
    <source>
        <dbReference type="SAM" id="MobiDB-lite"/>
    </source>
</evidence>
<keyword evidence="8" id="KW-1185">Reference proteome</keyword>
<evidence type="ECO:0000256" key="4">
    <source>
        <dbReference type="ARBA" id="ARBA00023163"/>
    </source>
</evidence>
<accession>A0ABZ1CFN1</accession>
<proteinExistence type="inferred from homology"/>
<dbReference type="Proteomes" id="UP001334732">
    <property type="component" value="Chromosome"/>
</dbReference>
<protein>
    <submittedName>
        <fullName evidence="7">LysR substrate-binding domain-containing protein</fullName>
    </submittedName>
</protein>
<keyword evidence="2" id="KW-0805">Transcription regulation</keyword>
<evidence type="ECO:0000313" key="7">
    <source>
        <dbReference type="EMBL" id="WRS38189.1"/>
    </source>
</evidence>
<feature type="domain" description="HTH lysR-type" evidence="6">
    <location>
        <begin position="6"/>
        <end position="63"/>
    </location>
</feature>
<name>A0ABZ1CFN1_9PROT</name>
<sequence>MTRQMPSLNGLRAFEAAGRHGSFKAAAEELNVTQTAVSHMVRLLEKHLGFALFRRHANRLELTDQGRAFQPGLTEAFDAIARLSEQVGSMQAGPVLTVGVAPTLALHWLIPRLTSFNRDHPNIEVRVATGGAMLPLRDDWTCTVRRGAGSWPGYIAEELFPSTLVPVCTPAIAASLLHPRDLHTATLIVVSHLREQWTWWFEAAGLSAPIQPANEVSFESSVMAIQAVLDGVGVAVAQLPYVSDALTAGRLVTPFPIIDQKYEGWYLAYRPIREKDPALLAFRNWLHGEAESQRQVHKRLGLTRPLMRSGTPKSRSPTIVTPRKSQKK</sequence>
<dbReference type="PANTHER" id="PTHR30537">
    <property type="entry name" value="HTH-TYPE TRANSCRIPTIONAL REGULATOR"/>
    <property type="match status" value="1"/>
</dbReference>
<evidence type="ECO:0000256" key="2">
    <source>
        <dbReference type="ARBA" id="ARBA00023015"/>
    </source>
</evidence>
<dbReference type="Gene3D" id="3.40.190.10">
    <property type="entry name" value="Periplasmic binding protein-like II"/>
    <property type="match status" value="2"/>
</dbReference>
<reference evidence="7 8" key="1">
    <citation type="submission" date="2023-12" db="EMBL/GenBank/DDBJ databases">
        <title>Thiobacillus sedimentum sp. nov., a chemolithoautotrophic sulfur-oxidizing bacterium isolated from freshwater sediment.</title>
        <authorList>
            <person name="Luo J."/>
            <person name="Dai C."/>
        </authorList>
    </citation>
    <scope>NUCLEOTIDE SEQUENCE [LARGE SCALE GENOMIC DNA]</scope>
    <source>
        <strain evidence="7 8">SCUT-2</strain>
    </source>
</reference>
<dbReference type="CDD" id="cd08432">
    <property type="entry name" value="PBP2_GcdR_TrpI_HvrB_AmpR_like"/>
    <property type="match status" value="1"/>
</dbReference>
<dbReference type="SUPFAM" id="SSF46785">
    <property type="entry name" value="Winged helix' DNA-binding domain"/>
    <property type="match status" value="1"/>
</dbReference>
<dbReference type="RefSeq" id="WP_324778789.1">
    <property type="nucleotide sequence ID" value="NZ_CP141769.1"/>
</dbReference>
<evidence type="ECO:0000313" key="8">
    <source>
        <dbReference type="Proteomes" id="UP001334732"/>
    </source>
</evidence>